<keyword evidence="3" id="KW-1185">Reference proteome</keyword>
<feature type="compositionally biased region" description="Pro residues" evidence="1">
    <location>
        <begin position="80"/>
        <end position="96"/>
    </location>
</feature>
<proteinExistence type="predicted"/>
<evidence type="ECO:0000313" key="2">
    <source>
        <dbReference type="EMBL" id="GJT91312.1"/>
    </source>
</evidence>
<dbReference type="EMBL" id="BQNB010020006">
    <property type="protein sequence ID" value="GJT91312.1"/>
    <property type="molecule type" value="Genomic_DNA"/>
</dbReference>
<feature type="region of interest" description="Disordered" evidence="1">
    <location>
        <begin position="1"/>
        <end position="47"/>
    </location>
</feature>
<feature type="compositionally biased region" description="Acidic residues" evidence="1">
    <location>
        <begin position="9"/>
        <end position="37"/>
    </location>
</feature>
<comment type="caution">
    <text evidence="2">The sequence shown here is derived from an EMBL/GenBank/DDBJ whole genome shotgun (WGS) entry which is preliminary data.</text>
</comment>
<name>A0ABQ5HVN5_9ASTR</name>
<evidence type="ECO:0000256" key="1">
    <source>
        <dbReference type="SAM" id="MobiDB-lite"/>
    </source>
</evidence>
<feature type="non-terminal residue" evidence="2">
    <location>
        <position position="1"/>
    </location>
</feature>
<accession>A0ABQ5HVN5</accession>
<protein>
    <submittedName>
        <fullName evidence="2">Uncharacterized protein</fullName>
    </submittedName>
</protein>
<reference evidence="2" key="2">
    <citation type="submission" date="2022-01" db="EMBL/GenBank/DDBJ databases">
        <authorList>
            <person name="Yamashiro T."/>
            <person name="Shiraishi A."/>
            <person name="Satake H."/>
            <person name="Nakayama K."/>
        </authorList>
    </citation>
    <scope>NUCLEOTIDE SEQUENCE</scope>
</reference>
<reference evidence="2" key="1">
    <citation type="journal article" date="2022" name="Int. J. Mol. Sci.">
        <title>Draft Genome of Tanacetum Coccineum: Genomic Comparison of Closely Related Tanacetum-Family Plants.</title>
        <authorList>
            <person name="Yamashiro T."/>
            <person name="Shiraishi A."/>
            <person name="Nakayama K."/>
            <person name="Satake H."/>
        </authorList>
    </citation>
    <scope>NUCLEOTIDE SEQUENCE</scope>
</reference>
<organism evidence="2 3">
    <name type="scientific">Tanacetum coccineum</name>
    <dbReference type="NCBI Taxonomy" id="301880"/>
    <lineage>
        <taxon>Eukaryota</taxon>
        <taxon>Viridiplantae</taxon>
        <taxon>Streptophyta</taxon>
        <taxon>Embryophyta</taxon>
        <taxon>Tracheophyta</taxon>
        <taxon>Spermatophyta</taxon>
        <taxon>Magnoliopsida</taxon>
        <taxon>eudicotyledons</taxon>
        <taxon>Gunneridae</taxon>
        <taxon>Pentapetalae</taxon>
        <taxon>asterids</taxon>
        <taxon>campanulids</taxon>
        <taxon>Asterales</taxon>
        <taxon>Asteraceae</taxon>
        <taxon>Asteroideae</taxon>
        <taxon>Anthemideae</taxon>
        <taxon>Anthemidinae</taxon>
        <taxon>Tanacetum</taxon>
    </lineage>
</organism>
<feature type="region of interest" description="Disordered" evidence="1">
    <location>
        <begin position="80"/>
        <end position="100"/>
    </location>
</feature>
<dbReference type="Proteomes" id="UP001151760">
    <property type="component" value="Unassembled WGS sequence"/>
</dbReference>
<gene>
    <name evidence="2" type="ORF">Tco_1080157</name>
</gene>
<sequence length="373" mass="40898">PTDYPTNRDDEEEEESSGDDANDEEEDEGKDEEEEEEHLAPADSVLPPAYQVDRLLAISTPLPSPLTSYSSPLPQIPSPPLPISSPLPISPSPLPASPTHSLGYKDAMIQLRAESPSTSHLLPLPPPIVLPRTRASMVMMRATAPSTYILAPRSETPLSGTPPSGTPPLLPIPLPTSSPPLLLPSTDCRADVPEVTLPPRKRLYIALGPRYKVGECSSAPSARPTGGFKADYDEIAEEIPATDVAELGKRMTDFVTTIRQDINEIYGRLNDAQDDRLLMSGQLNLLRRDRRSYARMARLIESKALASRDAWVQSMDASDTTRFEVRELRTTVLAQQTEIGDLQAVDRIRQAQLAKALTLLRTLQTQMAVLQSQ</sequence>
<evidence type="ECO:0000313" key="3">
    <source>
        <dbReference type="Proteomes" id="UP001151760"/>
    </source>
</evidence>